<gene>
    <name evidence="9" type="primary">hag_2</name>
    <name evidence="7" type="synonym">fliC</name>
    <name evidence="7" type="ORF">CNEO_42953</name>
    <name evidence="9" type="ORF">CNEONATNEC25_02398</name>
    <name evidence="8" type="ORF">CQ394_06520</name>
</gene>
<dbReference type="Pfam" id="PF00700">
    <property type="entry name" value="Flagellin_C"/>
    <property type="match status" value="1"/>
</dbReference>
<dbReference type="PANTHER" id="PTHR42792">
    <property type="entry name" value="FLAGELLIN"/>
    <property type="match status" value="1"/>
</dbReference>
<feature type="domain" description="Flagellin C-terminal" evidence="6">
    <location>
        <begin position="192"/>
        <end position="274"/>
    </location>
</feature>
<comment type="similarity">
    <text evidence="1 4">Belongs to the bacterial flagellin family.</text>
</comment>
<evidence type="ECO:0000313" key="10">
    <source>
        <dbReference type="Proteomes" id="UP000220840"/>
    </source>
</evidence>
<keyword evidence="8" id="KW-0282">Flagellum</keyword>
<dbReference type="RefSeq" id="WP_058295517.1">
    <property type="nucleotide sequence ID" value="NZ_CAKJVD010000050.1"/>
</dbReference>
<dbReference type="SUPFAM" id="SSF64518">
    <property type="entry name" value="Phase 1 flagellin"/>
    <property type="match status" value="1"/>
</dbReference>
<evidence type="ECO:0000259" key="6">
    <source>
        <dbReference type="Pfam" id="PF00700"/>
    </source>
</evidence>
<accession>A0A2A7MJP8</accession>
<dbReference type="InterPro" id="IPR001029">
    <property type="entry name" value="Flagellin_N"/>
</dbReference>
<dbReference type="GO" id="GO:0005576">
    <property type="term" value="C:extracellular region"/>
    <property type="evidence" value="ECO:0007669"/>
    <property type="project" value="UniProtKB-SubCell"/>
</dbReference>
<evidence type="ECO:0000256" key="3">
    <source>
        <dbReference type="ARBA" id="ARBA00023143"/>
    </source>
</evidence>
<keyword evidence="8" id="KW-0966">Cell projection</keyword>
<dbReference type="PANTHER" id="PTHR42792:SF2">
    <property type="entry name" value="FLAGELLIN"/>
    <property type="match status" value="1"/>
</dbReference>
<dbReference type="EMBL" id="PDCJ01000001">
    <property type="protein sequence ID" value="PEG31358.1"/>
    <property type="molecule type" value="Genomic_DNA"/>
</dbReference>
<dbReference type="Pfam" id="PF00669">
    <property type="entry name" value="Flagellin_N"/>
    <property type="match status" value="1"/>
</dbReference>
<dbReference type="OrthoDB" id="9796789at2"/>
<dbReference type="InterPro" id="IPR046358">
    <property type="entry name" value="Flagellin_C"/>
</dbReference>
<dbReference type="Gene3D" id="6.10.10.10">
    <property type="entry name" value="Flagellar export chaperone, C-terminal domain"/>
    <property type="match status" value="1"/>
</dbReference>
<dbReference type="Proteomes" id="UP000789738">
    <property type="component" value="Unassembled WGS sequence"/>
</dbReference>
<evidence type="ECO:0000256" key="2">
    <source>
        <dbReference type="ARBA" id="ARBA00020110"/>
    </source>
</evidence>
<dbReference type="GO" id="GO:0005198">
    <property type="term" value="F:structural molecule activity"/>
    <property type="evidence" value="ECO:0007669"/>
    <property type="project" value="UniProtKB-UniRule"/>
</dbReference>
<dbReference type="EMBL" id="UWJD01000002">
    <property type="protein sequence ID" value="VCT84797.1"/>
    <property type="molecule type" value="Genomic_DNA"/>
</dbReference>
<proteinExistence type="inferred from homology"/>
<reference evidence="8 10" key="1">
    <citation type="submission" date="2017-10" db="EMBL/GenBank/DDBJ databases">
        <title>Effective Description of Clostridium neonatale sp. nov. linked to necrotizing enterocolitis in neonates and a clarification of species assignable to the genus Clostridium (Prazmowski 1880) emend. Lawson and Rainey 2016.</title>
        <authorList>
            <person name="Bernard K."/>
            <person name="Burdz T."/>
            <person name="Wiebe D."/>
            <person name="Balcewich B."/>
            <person name="Alfa M."/>
            <person name="Bernier A.-M."/>
        </authorList>
    </citation>
    <scope>NUCLEOTIDE SEQUENCE [LARGE SCALE GENOMIC DNA]</scope>
    <source>
        <strain evidence="8 10">LCDC99A005</strain>
    </source>
</reference>
<evidence type="ECO:0000313" key="9">
    <source>
        <dbReference type="EMBL" id="VCT84797.1"/>
    </source>
</evidence>
<name>A0A2A7MJP8_9CLOT</name>
<evidence type="ECO:0000313" key="11">
    <source>
        <dbReference type="Proteomes" id="UP000431451"/>
    </source>
</evidence>
<protein>
    <recommendedName>
        <fullName evidence="2 4">Flagellin</fullName>
    </recommendedName>
</protein>
<feature type="domain" description="Flagellin N-terminal" evidence="5">
    <location>
        <begin position="3"/>
        <end position="139"/>
    </location>
</feature>
<dbReference type="InterPro" id="IPR001492">
    <property type="entry name" value="Flagellin"/>
</dbReference>
<evidence type="ECO:0000313" key="8">
    <source>
        <dbReference type="EMBL" id="PEG31358.1"/>
    </source>
</evidence>
<reference evidence="7" key="3">
    <citation type="submission" date="2021-10" db="EMBL/GenBank/DDBJ databases">
        <authorList>
            <person name="Mesa V."/>
        </authorList>
    </citation>
    <scope>NUCLEOTIDE SEQUENCE</scope>
    <source>
        <strain evidence="7">CC3_PB</strain>
    </source>
</reference>
<dbReference type="Gene3D" id="1.20.1330.10">
    <property type="entry name" value="f41 fragment of flagellin, N-terminal domain"/>
    <property type="match status" value="2"/>
</dbReference>
<dbReference type="GO" id="GO:0009288">
    <property type="term" value="C:bacterial-type flagellum"/>
    <property type="evidence" value="ECO:0007669"/>
    <property type="project" value="UniProtKB-SubCell"/>
</dbReference>
<reference evidence="9 11" key="2">
    <citation type="submission" date="2018-06" db="EMBL/GenBank/DDBJ databases">
        <authorList>
            <consortium name="IHU Genomes"/>
        </authorList>
    </citation>
    <scope>NUCLEOTIDE SEQUENCE [LARGE SCALE GENOMIC DNA]</scope>
    <source>
        <strain evidence="9 11">NEC25</strain>
    </source>
</reference>
<dbReference type="PRINTS" id="PR00207">
    <property type="entry name" value="FLAGELLIN"/>
</dbReference>
<evidence type="ECO:0000256" key="1">
    <source>
        <dbReference type="ARBA" id="ARBA00005709"/>
    </source>
</evidence>
<keyword evidence="10" id="KW-1185">Reference proteome</keyword>
<evidence type="ECO:0000313" key="7">
    <source>
        <dbReference type="EMBL" id="CAG9707312.1"/>
    </source>
</evidence>
<dbReference type="Proteomes" id="UP000431451">
    <property type="component" value="Unassembled WGS sequence"/>
</dbReference>
<keyword evidence="3 4" id="KW-0975">Bacterial flagellum</keyword>
<organism evidence="8 10">
    <name type="scientific">Clostridium neonatale</name>
    <dbReference type="NCBI Taxonomy" id="137838"/>
    <lineage>
        <taxon>Bacteria</taxon>
        <taxon>Bacillati</taxon>
        <taxon>Bacillota</taxon>
        <taxon>Clostridia</taxon>
        <taxon>Eubacteriales</taxon>
        <taxon>Clostridiaceae</taxon>
        <taxon>Clostridium</taxon>
    </lineage>
</organism>
<evidence type="ECO:0000259" key="5">
    <source>
        <dbReference type="Pfam" id="PF00669"/>
    </source>
</evidence>
<evidence type="ECO:0000256" key="4">
    <source>
        <dbReference type="RuleBase" id="RU362073"/>
    </source>
</evidence>
<dbReference type="GeneID" id="68877797"/>
<keyword evidence="4" id="KW-0964">Secreted</keyword>
<dbReference type="EMBL" id="CAKJVE010000004">
    <property type="protein sequence ID" value="CAG9707312.1"/>
    <property type="molecule type" value="Genomic_DNA"/>
</dbReference>
<comment type="subcellular location">
    <subcellularLocation>
        <location evidence="4">Secreted</location>
    </subcellularLocation>
    <subcellularLocation>
        <location evidence="4">Bacterial flagellum</location>
    </subcellularLocation>
</comment>
<comment type="function">
    <text evidence="4">Flagellin is the subunit protein which polymerizes to form the filaments of bacterial flagella.</text>
</comment>
<dbReference type="STRING" id="137838.GCA_001458595_02773"/>
<dbReference type="AlphaFoldDB" id="A0A2A7MJP8"/>
<keyword evidence="8" id="KW-0969">Cilium</keyword>
<dbReference type="InterPro" id="IPR042187">
    <property type="entry name" value="Flagellin_C_sub2"/>
</dbReference>
<dbReference type="Proteomes" id="UP000220840">
    <property type="component" value="Unassembled WGS sequence"/>
</dbReference>
<sequence length="277" mass="30389">MRIKNNMASLSGCRTLNKNNLDNVKAVRKLTSGSRINYAADDAAGLGISEKMRSQIRGLDQGSVNTQDGIALVQTIEGATTEVHDILHRMTSLAIQTSNGILTDDDRNLADKEVQQLKQEIDRIAKDTEYNGKKVLDGSYGTTGERLDIQVGENPGFIISFKPIESIACDSLGIDKLNVKTQDDAQKALSSLSKAINDVSTRRVDLGSVQNRLQHSLKSVDNTSENVSASESRIRDTNMAYEAMESVKSNILINSTESMMIQSNHDPEYVLTLINKK</sequence>